<dbReference type="PANTHER" id="PTHR33116:SF80">
    <property type="entry name" value="REVERSE TRANSCRIPTASE ZINC-BINDING DOMAIN-CONTAINING PROTEIN"/>
    <property type="match status" value="1"/>
</dbReference>
<sequence length="528" mass="59737">MWNKTVFGNVHQLVSQDESNLQNIQNQIQTNGHTDTLIQQEKKAQGDLDLALNKEETFWFEKSKVKWNMEGDRNTAYFHRVTKIKNTTKLITLLRDGEHTLTDPNQIANHALTMIPSNDEIKQAVFSLNNDSAPGPDGFGSCFYQIYWDIVKEDVIKAVLQFFNTGWILPNFNANTLILIPKTQNADSMDQFRPIAMANFKFKIISKILADRLAQIMPNIVSQEQRGFIQGRNIKDCVCLASEAINMLDQKSFGGNLAFKVDISKAFDTLNWKFLLKVLKQFGFSETFCNWIDAILQSAKLSICINGSQQGYFSCSRGVRQGDPLSPLLFCLAEDVLSRSLTKLVEQGKLKQMRGTRNCLVPSHILYADDIMIFCNGGISDARLQQLINVIGFNKGSFPFNYLGVPIFKGKPKARFLQPIVDKIKTKLSNWKASILSIAGRVQLIKSVAQSMLIHTITIYDWPSFLLKELETCFRNFIWSGDITKRKLVTVAWKKLCKPQSQGGLGIRSLSQLNAAGNLKLCWDMLHS</sequence>
<dbReference type="GO" id="GO:0003964">
    <property type="term" value="F:RNA-directed DNA polymerase activity"/>
    <property type="evidence" value="ECO:0007669"/>
    <property type="project" value="UniProtKB-KW"/>
</dbReference>
<keyword evidence="2" id="KW-0808">Transferase</keyword>
<dbReference type="Pfam" id="PF00078">
    <property type="entry name" value="RVT_1"/>
    <property type="match status" value="1"/>
</dbReference>
<accession>A2Q6D4</accession>
<dbReference type="CDD" id="cd01650">
    <property type="entry name" value="RT_nLTR_like"/>
    <property type="match status" value="1"/>
</dbReference>
<organism evidence="2">
    <name type="scientific">Medicago truncatula</name>
    <name type="common">Barrel medic</name>
    <name type="synonym">Medicago tribuloides</name>
    <dbReference type="NCBI Taxonomy" id="3880"/>
    <lineage>
        <taxon>Eukaryota</taxon>
        <taxon>Viridiplantae</taxon>
        <taxon>Streptophyta</taxon>
        <taxon>Embryophyta</taxon>
        <taxon>Tracheophyta</taxon>
        <taxon>Spermatophyta</taxon>
        <taxon>Magnoliopsida</taxon>
        <taxon>eudicotyledons</taxon>
        <taxon>Gunneridae</taxon>
        <taxon>Pentapetalae</taxon>
        <taxon>rosids</taxon>
        <taxon>fabids</taxon>
        <taxon>Fabales</taxon>
        <taxon>Fabaceae</taxon>
        <taxon>Papilionoideae</taxon>
        <taxon>50 kb inversion clade</taxon>
        <taxon>NPAAA clade</taxon>
        <taxon>Hologalegina</taxon>
        <taxon>IRL clade</taxon>
        <taxon>Trifolieae</taxon>
        <taxon>Medicago</taxon>
    </lineage>
</organism>
<dbReference type="AlphaFoldDB" id="A2Q6D4"/>
<gene>
    <name evidence="2" type="ORF">MtrDRAFT_AC174468g19v1</name>
</gene>
<protein>
    <submittedName>
        <fullName evidence="2">RNA-directed DNA polymerase (Reverse transcriptase)</fullName>
    </submittedName>
</protein>
<keyword evidence="2" id="KW-0695">RNA-directed DNA polymerase</keyword>
<dbReference type="PANTHER" id="PTHR33116">
    <property type="entry name" value="REVERSE TRANSCRIPTASE ZINC-BINDING DOMAIN-CONTAINING PROTEIN-RELATED-RELATED"/>
    <property type="match status" value="1"/>
</dbReference>
<evidence type="ECO:0000313" key="2">
    <source>
        <dbReference type="EMBL" id="ABN09154.1"/>
    </source>
</evidence>
<keyword evidence="2" id="KW-0548">Nucleotidyltransferase</keyword>
<dbReference type="EMBL" id="AC174468">
    <property type="protein sequence ID" value="ABN09154.1"/>
    <property type="molecule type" value="Genomic_DNA"/>
</dbReference>
<dbReference type="InterPro" id="IPR043502">
    <property type="entry name" value="DNA/RNA_pol_sf"/>
</dbReference>
<reference evidence="2" key="2">
    <citation type="submission" date="2007-03" db="EMBL/GenBank/DDBJ databases">
        <authorList>
            <consortium name="The International Medicago Genome Annotation Group"/>
        </authorList>
    </citation>
    <scope>NUCLEOTIDE SEQUENCE</scope>
</reference>
<dbReference type="SUPFAM" id="SSF56672">
    <property type="entry name" value="DNA/RNA polymerases"/>
    <property type="match status" value="1"/>
</dbReference>
<feature type="domain" description="Reverse transcriptase" evidence="1">
    <location>
        <begin position="161"/>
        <end position="421"/>
    </location>
</feature>
<dbReference type="InterPro" id="IPR000477">
    <property type="entry name" value="RT_dom"/>
</dbReference>
<proteinExistence type="predicted"/>
<dbReference type="PROSITE" id="PS50878">
    <property type="entry name" value="RT_POL"/>
    <property type="match status" value="1"/>
</dbReference>
<reference evidence="2" key="1">
    <citation type="submission" date="2006-01" db="EMBL/GenBank/DDBJ databases">
        <authorList>
            <person name="Town C.D."/>
        </authorList>
    </citation>
    <scope>NUCLEOTIDE SEQUENCE</scope>
</reference>
<evidence type="ECO:0000259" key="1">
    <source>
        <dbReference type="PROSITE" id="PS50878"/>
    </source>
</evidence>
<name>A2Q6D4_MEDTR</name>